<dbReference type="InterPro" id="IPR036097">
    <property type="entry name" value="HisK_dim/P_sf"/>
</dbReference>
<comment type="catalytic activity">
    <reaction evidence="1">
        <text>ATP + protein L-histidine = ADP + protein N-phospho-L-histidine.</text>
        <dbReference type="EC" id="2.7.13.3"/>
    </reaction>
</comment>
<dbReference type="Pfam" id="PF00512">
    <property type="entry name" value="HisKA"/>
    <property type="match status" value="1"/>
</dbReference>
<dbReference type="PANTHER" id="PTHR43304">
    <property type="entry name" value="PHYTOCHROME-LIKE PROTEIN CPH1"/>
    <property type="match status" value="1"/>
</dbReference>
<dbReference type="GO" id="GO:0000155">
    <property type="term" value="F:phosphorelay sensor kinase activity"/>
    <property type="evidence" value="ECO:0007669"/>
    <property type="project" value="InterPro"/>
</dbReference>
<keyword evidence="5" id="KW-0418">Kinase</keyword>
<dbReference type="Pfam" id="PF02518">
    <property type="entry name" value="HATPase_c"/>
    <property type="match status" value="1"/>
</dbReference>
<evidence type="ECO:0000256" key="3">
    <source>
        <dbReference type="ARBA" id="ARBA00022553"/>
    </source>
</evidence>
<dbReference type="InterPro" id="IPR035965">
    <property type="entry name" value="PAS-like_dom_sf"/>
</dbReference>
<dbReference type="EMBL" id="CP012672">
    <property type="protein sequence ID" value="AUX37075.1"/>
    <property type="molecule type" value="Genomic_DNA"/>
</dbReference>
<dbReference type="SMART" id="SM00387">
    <property type="entry name" value="HATPase_c"/>
    <property type="match status" value="1"/>
</dbReference>
<dbReference type="Gene3D" id="3.30.450.20">
    <property type="entry name" value="PAS domain"/>
    <property type="match status" value="4"/>
</dbReference>
<sequence length="970" mass="107439">MTQHVRDEGTTARGLNQKEAHVAKEAQVSSDAGRSVHAMFLEAPTAIAVFRGPDWVIDFTNRLAQRLFRDRTTVGRRLFQCAPELAGSQLAELLERAYGSGQPAAACELLILLDRGAGDGALAEGYFNVTLQPIPAGAGGAHSVVLFAVEVTDQVLARRRIEQLAEQLEHERHKLEQIIQQMPHAVYIAEAPSGHLVMGNAQGAAQLGRPFVASEDVEAYSAAYRGFHGDGRPYAPHEWPLARAVLSGELVRTEPVEMLRTDGTRAIIEYSAAPIRDASGQIVAGVVVGVDATERIRALREERRRSEQLKGLAEASLAVNSATSLERMLAEITERARALIGAHQSVISMTDDQNWAHAINAVSLSDKYAAYRGYDAKSDGCGIYTLVCETNKPLRMTQAELEAHPAWRGFGGEAARHPPMRGWLAAPLIGRDGRNLGLVQLSDKEEGEFTGDDESILVQLAQLASVAIENARLREEALAAEKRFRSMVEATAVVVWRTDPRGHVVEDSPSWRGFTGQRHEEWVGYGWLDAVHPDDRERASAAWRGAVASRARYEVEYRLRRRDGSWAHTVARGVPLIADDGSIDEWVGCNVDVSDIRRAEEAFRVQHRLVRTIAENATLGLFMMDAHQRCTFMNPAAEKITGFTFDEIRALDRPLHEIVHHTRPDGSRYPMEECPIDRALPRKSQEQGEDVFVREDGSFYHVAFTASPILDGDVPVGTVIEIRDITEQKRAEAERERLIAALERSNKELDQFAYVASHDLKAPLRGIANLTQWIEEDLSGTLQGESREHMSLLRGRVRRMEALIDGILDYSRAGRVRHAAEPVDVGQILADVVELIAPPPEASVEVAPGLPVLRTERIPLQQVFMNLVGNALKHARRADARVRIGHRDAGLLHEFFVEDNGPGIAPEFHERVWGLFQTLEARDKVEGTGIGLSVVKKIVESRGGRIWIESSPGQGAIFRFTWQKRDPIDP</sequence>
<feature type="domain" description="PAC" evidence="9">
    <location>
        <begin position="553"/>
        <end position="605"/>
    </location>
</feature>
<dbReference type="Gene3D" id="3.30.565.10">
    <property type="entry name" value="Histidine kinase-like ATPase, C-terminal domain"/>
    <property type="match status" value="1"/>
</dbReference>
<dbReference type="SUPFAM" id="SSF55781">
    <property type="entry name" value="GAF domain-like"/>
    <property type="match status" value="1"/>
</dbReference>
<dbReference type="SMART" id="SM00065">
    <property type="entry name" value="GAF"/>
    <property type="match status" value="1"/>
</dbReference>
<dbReference type="SMART" id="SM00086">
    <property type="entry name" value="PAC"/>
    <property type="match status" value="3"/>
</dbReference>
<dbReference type="Proteomes" id="UP000295497">
    <property type="component" value="Chromosome"/>
</dbReference>
<dbReference type="PROSITE" id="PS50109">
    <property type="entry name" value="HIS_KIN"/>
    <property type="match status" value="1"/>
</dbReference>
<evidence type="ECO:0000256" key="5">
    <source>
        <dbReference type="ARBA" id="ARBA00022777"/>
    </source>
</evidence>
<dbReference type="InterPro" id="IPR013656">
    <property type="entry name" value="PAS_4"/>
</dbReference>
<dbReference type="SUPFAM" id="SSF47384">
    <property type="entry name" value="Homodimeric domain of signal transducing histidine kinase"/>
    <property type="match status" value="1"/>
</dbReference>
<organism evidence="10 11">
    <name type="scientific">Sorangium cellulosum</name>
    <name type="common">Polyangium cellulosum</name>
    <dbReference type="NCBI Taxonomy" id="56"/>
    <lineage>
        <taxon>Bacteria</taxon>
        <taxon>Pseudomonadati</taxon>
        <taxon>Myxococcota</taxon>
        <taxon>Polyangia</taxon>
        <taxon>Polyangiales</taxon>
        <taxon>Polyangiaceae</taxon>
        <taxon>Sorangium</taxon>
    </lineage>
</organism>
<dbReference type="PROSITE" id="PS50113">
    <property type="entry name" value="PAC"/>
    <property type="match status" value="3"/>
</dbReference>
<dbReference type="Gene3D" id="3.30.450.40">
    <property type="match status" value="1"/>
</dbReference>
<dbReference type="SUPFAM" id="SSF55785">
    <property type="entry name" value="PYP-like sensor domain (PAS domain)"/>
    <property type="match status" value="3"/>
</dbReference>
<feature type="domain" description="PAC" evidence="9">
    <location>
        <begin position="686"/>
        <end position="737"/>
    </location>
</feature>
<dbReference type="InterPro" id="IPR003661">
    <property type="entry name" value="HisK_dim/P_dom"/>
</dbReference>
<dbReference type="PANTHER" id="PTHR43304:SF1">
    <property type="entry name" value="PAC DOMAIN-CONTAINING PROTEIN"/>
    <property type="match status" value="1"/>
</dbReference>
<dbReference type="SUPFAM" id="SSF55874">
    <property type="entry name" value="ATPase domain of HSP90 chaperone/DNA topoisomerase II/histidine kinase"/>
    <property type="match status" value="1"/>
</dbReference>
<dbReference type="PRINTS" id="PR00344">
    <property type="entry name" value="BCTRLSENSOR"/>
</dbReference>
<evidence type="ECO:0000256" key="1">
    <source>
        <dbReference type="ARBA" id="ARBA00000085"/>
    </source>
</evidence>
<dbReference type="InterPro" id="IPR052162">
    <property type="entry name" value="Sensor_kinase/Photoreceptor"/>
</dbReference>
<feature type="region of interest" description="Disordered" evidence="6">
    <location>
        <begin position="1"/>
        <end position="28"/>
    </location>
</feature>
<dbReference type="CDD" id="cd00130">
    <property type="entry name" value="PAS"/>
    <property type="match status" value="2"/>
</dbReference>
<feature type="domain" description="Histidine kinase" evidence="7">
    <location>
        <begin position="755"/>
        <end position="966"/>
    </location>
</feature>
<keyword evidence="4" id="KW-0808">Transferase</keyword>
<dbReference type="InterPro" id="IPR000700">
    <property type="entry name" value="PAS-assoc_C"/>
</dbReference>
<protein>
    <recommendedName>
        <fullName evidence="2">histidine kinase</fullName>
        <ecNumber evidence="2">2.7.13.3</ecNumber>
    </recommendedName>
</protein>
<dbReference type="Pfam" id="PF13185">
    <property type="entry name" value="GAF_2"/>
    <property type="match status" value="1"/>
</dbReference>
<dbReference type="RefSeq" id="WP_129579781.1">
    <property type="nucleotide sequence ID" value="NZ_CP012672.1"/>
</dbReference>
<dbReference type="SMART" id="SM00091">
    <property type="entry name" value="PAS"/>
    <property type="match status" value="3"/>
</dbReference>
<evidence type="ECO:0000256" key="4">
    <source>
        <dbReference type="ARBA" id="ARBA00022679"/>
    </source>
</evidence>
<dbReference type="FunFam" id="3.30.450.20:FF:000099">
    <property type="entry name" value="Sensory box sensor histidine kinase"/>
    <property type="match status" value="1"/>
</dbReference>
<gene>
    <name evidence="10" type="ORF">SOCE836_092940</name>
</gene>
<dbReference type="InterPro" id="IPR000014">
    <property type="entry name" value="PAS"/>
</dbReference>
<dbReference type="InterPro" id="IPR013655">
    <property type="entry name" value="PAS_fold_3"/>
</dbReference>
<feature type="domain" description="PAS" evidence="8">
    <location>
        <begin position="480"/>
        <end position="550"/>
    </location>
</feature>
<dbReference type="PROSITE" id="PS50112">
    <property type="entry name" value="PAS"/>
    <property type="match status" value="2"/>
</dbReference>
<dbReference type="InterPro" id="IPR004358">
    <property type="entry name" value="Sig_transdc_His_kin-like_C"/>
</dbReference>
<dbReference type="SMART" id="SM00388">
    <property type="entry name" value="HisKA"/>
    <property type="match status" value="1"/>
</dbReference>
<dbReference type="InterPro" id="IPR003594">
    <property type="entry name" value="HATPase_dom"/>
</dbReference>
<dbReference type="Pfam" id="PF08447">
    <property type="entry name" value="PAS_3"/>
    <property type="match status" value="1"/>
</dbReference>
<feature type="compositionally biased region" description="Basic and acidic residues" evidence="6">
    <location>
        <begin position="1"/>
        <end position="24"/>
    </location>
</feature>
<dbReference type="InterPro" id="IPR001610">
    <property type="entry name" value="PAC"/>
</dbReference>
<evidence type="ECO:0000259" key="8">
    <source>
        <dbReference type="PROSITE" id="PS50112"/>
    </source>
</evidence>
<evidence type="ECO:0000313" key="11">
    <source>
        <dbReference type="Proteomes" id="UP000295497"/>
    </source>
</evidence>
<dbReference type="InterPro" id="IPR029016">
    <property type="entry name" value="GAF-like_dom_sf"/>
</dbReference>
<dbReference type="Pfam" id="PF08448">
    <property type="entry name" value="PAS_4"/>
    <property type="match status" value="2"/>
</dbReference>
<dbReference type="EC" id="2.7.13.3" evidence="2"/>
<evidence type="ECO:0000259" key="9">
    <source>
        <dbReference type="PROSITE" id="PS50113"/>
    </source>
</evidence>
<feature type="domain" description="PAS" evidence="8">
    <location>
        <begin position="606"/>
        <end position="660"/>
    </location>
</feature>
<keyword evidence="3" id="KW-0597">Phosphoprotein</keyword>
<evidence type="ECO:0000256" key="2">
    <source>
        <dbReference type="ARBA" id="ARBA00012438"/>
    </source>
</evidence>
<evidence type="ECO:0000259" key="7">
    <source>
        <dbReference type="PROSITE" id="PS50109"/>
    </source>
</evidence>
<dbReference type="InterPro" id="IPR005467">
    <property type="entry name" value="His_kinase_dom"/>
</dbReference>
<dbReference type="Gene3D" id="1.10.287.130">
    <property type="match status" value="1"/>
</dbReference>
<evidence type="ECO:0000313" key="10">
    <source>
        <dbReference type="EMBL" id="AUX37075.1"/>
    </source>
</evidence>
<dbReference type="CDD" id="cd00082">
    <property type="entry name" value="HisKA"/>
    <property type="match status" value="1"/>
</dbReference>
<reference evidence="10 11" key="1">
    <citation type="submission" date="2015-09" db="EMBL/GenBank/DDBJ databases">
        <title>Sorangium comparison.</title>
        <authorList>
            <person name="Zaburannyi N."/>
            <person name="Bunk B."/>
            <person name="Overmann J."/>
            <person name="Mueller R."/>
        </authorList>
    </citation>
    <scope>NUCLEOTIDE SEQUENCE [LARGE SCALE GENOMIC DNA]</scope>
    <source>
        <strain evidence="10 11">So ce836</strain>
    </source>
</reference>
<dbReference type="NCBIfam" id="TIGR00229">
    <property type="entry name" value="sensory_box"/>
    <property type="match status" value="2"/>
</dbReference>
<accession>A0A4P2R2F0</accession>
<dbReference type="InterPro" id="IPR036890">
    <property type="entry name" value="HATPase_C_sf"/>
</dbReference>
<proteinExistence type="predicted"/>
<dbReference type="InterPro" id="IPR003018">
    <property type="entry name" value="GAF"/>
</dbReference>
<name>A0A4P2R2F0_SORCE</name>
<evidence type="ECO:0000256" key="6">
    <source>
        <dbReference type="SAM" id="MobiDB-lite"/>
    </source>
</evidence>
<dbReference type="AlphaFoldDB" id="A0A4P2R2F0"/>
<feature type="domain" description="PAC" evidence="9">
    <location>
        <begin position="252"/>
        <end position="304"/>
    </location>
</feature>